<dbReference type="InterPro" id="IPR011500">
    <property type="entry name" value="GPCR_3_9-Cys_dom"/>
</dbReference>
<dbReference type="CDD" id="cd06365">
    <property type="entry name" value="PBP1_pheromone_receptor"/>
    <property type="match status" value="1"/>
</dbReference>
<feature type="domain" description="G-protein coupled receptors family 3 profile" evidence="13">
    <location>
        <begin position="577"/>
        <end position="841"/>
    </location>
</feature>
<feature type="transmembrane region" description="Helical" evidence="11">
    <location>
        <begin position="614"/>
        <end position="635"/>
    </location>
</feature>
<keyword evidence="8" id="KW-0675">Receptor</keyword>
<keyword evidence="9" id="KW-0325">Glycoprotein</keyword>
<dbReference type="PANTHER" id="PTHR24061:SF547">
    <property type="entry name" value="VOMERONASAL 2, RECEPTOR 65"/>
    <property type="match status" value="1"/>
</dbReference>
<keyword evidence="5 11" id="KW-1133">Transmembrane helix</keyword>
<dbReference type="RefSeq" id="XP_021023336.1">
    <property type="nucleotide sequence ID" value="XM_021167677.1"/>
</dbReference>
<evidence type="ECO:0000256" key="8">
    <source>
        <dbReference type="ARBA" id="ARBA00023170"/>
    </source>
</evidence>
<protein>
    <submittedName>
        <fullName evidence="15">Vomeronasal type-2 receptor 116-like</fullName>
    </submittedName>
</protein>
<dbReference type="InterPro" id="IPR000337">
    <property type="entry name" value="GPCR_3"/>
</dbReference>
<dbReference type="PRINTS" id="PR00248">
    <property type="entry name" value="GPCRMGR"/>
</dbReference>
<dbReference type="InterPro" id="IPR038550">
    <property type="entry name" value="GPCR_3_9-Cys_sf"/>
</dbReference>
<evidence type="ECO:0000256" key="6">
    <source>
        <dbReference type="ARBA" id="ARBA00023040"/>
    </source>
</evidence>
<dbReference type="Pfam" id="PF07562">
    <property type="entry name" value="NCD3G"/>
    <property type="match status" value="1"/>
</dbReference>
<keyword evidence="6" id="KW-0297">G-protein coupled receptor</keyword>
<evidence type="ECO:0000313" key="14">
    <source>
        <dbReference type="Proteomes" id="UP000515126"/>
    </source>
</evidence>
<proteinExistence type="predicted"/>
<keyword evidence="4 12" id="KW-0732">Signal</keyword>
<dbReference type="CDD" id="cd15283">
    <property type="entry name" value="7tmC_V2R_pheromone"/>
    <property type="match status" value="1"/>
</dbReference>
<dbReference type="GeneID" id="110298432"/>
<keyword evidence="14" id="KW-1185">Reference proteome</keyword>
<feature type="chain" id="PRO_5027758997" evidence="12">
    <location>
        <begin position="23"/>
        <end position="848"/>
    </location>
</feature>
<evidence type="ECO:0000256" key="7">
    <source>
        <dbReference type="ARBA" id="ARBA00023136"/>
    </source>
</evidence>
<reference evidence="15" key="1">
    <citation type="submission" date="2025-08" db="UniProtKB">
        <authorList>
            <consortium name="RefSeq"/>
        </authorList>
    </citation>
    <scope>IDENTIFICATION</scope>
</reference>
<dbReference type="SUPFAM" id="SSF53822">
    <property type="entry name" value="Periplasmic binding protein-like I"/>
    <property type="match status" value="1"/>
</dbReference>
<dbReference type="FunFam" id="3.40.50.2300:FF:000024">
    <property type="entry name" value="Vomeronasal 2, receptor 73"/>
    <property type="match status" value="1"/>
</dbReference>
<feature type="transmembrane region" description="Helical" evidence="11">
    <location>
        <begin position="771"/>
        <end position="791"/>
    </location>
</feature>
<evidence type="ECO:0000256" key="11">
    <source>
        <dbReference type="SAM" id="Phobius"/>
    </source>
</evidence>
<accession>A0A6P5Q8J9</accession>
<keyword evidence="2" id="KW-1003">Cell membrane</keyword>
<dbReference type="InterPro" id="IPR000068">
    <property type="entry name" value="GPCR_3_Ca_sens_rcpt-rel"/>
</dbReference>
<feature type="transmembrane region" description="Helical" evidence="11">
    <location>
        <begin position="691"/>
        <end position="709"/>
    </location>
</feature>
<dbReference type="InterPro" id="IPR028082">
    <property type="entry name" value="Peripla_BP_I"/>
</dbReference>
<dbReference type="InterPro" id="IPR004073">
    <property type="entry name" value="GPCR_3_vmron_rcpt_2"/>
</dbReference>
<dbReference type="AlphaFoldDB" id="A0A6P5Q8J9"/>
<dbReference type="Pfam" id="PF01094">
    <property type="entry name" value="ANF_receptor"/>
    <property type="match status" value="1"/>
</dbReference>
<feature type="transmembrane region" description="Helical" evidence="11">
    <location>
        <begin position="577"/>
        <end position="602"/>
    </location>
</feature>
<evidence type="ECO:0000256" key="10">
    <source>
        <dbReference type="ARBA" id="ARBA00023224"/>
    </source>
</evidence>
<gene>
    <name evidence="15" type="primary">LOC110298432</name>
</gene>
<dbReference type="GO" id="GO:0030182">
    <property type="term" value="P:neuron differentiation"/>
    <property type="evidence" value="ECO:0007669"/>
    <property type="project" value="Ensembl"/>
</dbReference>
<keyword evidence="3 11" id="KW-0812">Transmembrane</keyword>
<keyword evidence="7 11" id="KW-0472">Membrane</keyword>
<evidence type="ECO:0000259" key="13">
    <source>
        <dbReference type="PROSITE" id="PS50259"/>
    </source>
</evidence>
<evidence type="ECO:0000256" key="9">
    <source>
        <dbReference type="ARBA" id="ARBA00023180"/>
    </source>
</evidence>
<evidence type="ECO:0000256" key="12">
    <source>
        <dbReference type="SAM" id="SignalP"/>
    </source>
</evidence>
<sequence length="848" mass="97655">MLSFMSFFLILEYLLLLSVTHPKCFWRLKQNENKVGDVEDNCFFYIYTRQGPQLNDPFNGNPDISLTTRNIHLVLALLFAIKQINRNIHILPNISLIVKVNCAKKEDLQMTNMYSNRDAAIPNYNCKHGRRILTVLTGPRWFSSALLGPLLHIFAIPQLYYGPFHPLLSDREHHPYLYQMSPKNTFLTQAMMALVVYFSWNWVGLVISDDELGIEFLFKLRGEMHKHKVCIAFVNMIIQNTQLYQKRAEKYYTQILTSSAKVIIIYGDSDILTLHFRLWQHLSIKRLWITTSHWDENTSKGDLLLSSFNGIFIFSHPHSKITGFKKFIQTVQPSNYNKDTSLARLWWLYFNCSLPSHCKTLKNCSTKILLEWLSRHQFEVSMSEPSYNLYNAVYTVAYALHEMFIQHTEHWQKDIGKELEFYSWKVAPFLENNKFIISSGYQYNINQRGKLDTEYDILYAMDLLPALGLNVKIGKFSKHFLHFQQLYIAEDMIDWTMDIRQTLQSVCSVPCSVGFRKFIQKGKAVCCFDCTPCPENEISNMTDMDQCVKCPNDQYANIKQTHCLKKVVTFLAYEDPLGMTLTCLALLFSALTTVILSILLKHRDNPIVKANNRLLSYILLISLIFCFLCSLLYIGHPHMATCILQQTTFAVVFTVAVSTILAKTITVVMAFKITDPRKKIRQMLVTRAPNYIIPICTMIQLILCGTWIGTSPPFVDSDPHFEHGHIIIVCNKGSVIAFYCVLGYLGLLALGSFTVAFLARNLPDRFNEAKFLTFSMLVFCSVWITFLPVYHSTKGKAMVVVEIFSILTSSAGLLVCIFFPKCFTILLKPKANFTQKFSGTHSKIEYNH</sequence>
<dbReference type="FunFam" id="2.10.50.30:FF:000009">
    <property type="entry name" value="Vomeronasal 2, receptor 66"/>
    <property type="match status" value="1"/>
</dbReference>
<feature type="transmembrane region" description="Helical" evidence="11">
    <location>
        <begin position="647"/>
        <end position="671"/>
    </location>
</feature>
<evidence type="ECO:0000256" key="5">
    <source>
        <dbReference type="ARBA" id="ARBA00022989"/>
    </source>
</evidence>
<dbReference type="Gene3D" id="3.40.50.2300">
    <property type="match status" value="2"/>
</dbReference>
<dbReference type="GO" id="GO:0005886">
    <property type="term" value="C:plasma membrane"/>
    <property type="evidence" value="ECO:0007669"/>
    <property type="project" value="UniProtKB-SubCell"/>
</dbReference>
<dbReference type="GO" id="GO:0038022">
    <property type="term" value="F:G protein-coupled olfactory receptor activity"/>
    <property type="evidence" value="ECO:0007669"/>
    <property type="project" value="Ensembl"/>
</dbReference>
<dbReference type="PANTHER" id="PTHR24061">
    <property type="entry name" value="CALCIUM-SENSING RECEPTOR-RELATED"/>
    <property type="match status" value="1"/>
</dbReference>
<dbReference type="KEGG" id="mcal:110298432"/>
<keyword evidence="10" id="KW-0807">Transducer</keyword>
<evidence type="ECO:0000256" key="2">
    <source>
        <dbReference type="ARBA" id="ARBA00022475"/>
    </source>
</evidence>
<evidence type="ECO:0000256" key="1">
    <source>
        <dbReference type="ARBA" id="ARBA00004651"/>
    </source>
</evidence>
<dbReference type="Pfam" id="PF00003">
    <property type="entry name" value="7tm_3"/>
    <property type="match status" value="1"/>
</dbReference>
<dbReference type="InterPro" id="IPR001828">
    <property type="entry name" value="ANF_lig-bd_rcpt"/>
</dbReference>
<feature type="transmembrane region" description="Helical" evidence="11">
    <location>
        <begin position="803"/>
        <end position="827"/>
    </location>
</feature>
<evidence type="ECO:0000256" key="4">
    <source>
        <dbReference type="ARBA" id="ARBA00022729"/>
    </source>
</evidence>
<dbReference type="Proteomes" id="UP000515126">
    <property type="component" value="Chromosome 7"/>
</dbReference>
<dbReference type="PROSITE" id="PS50259">
    <property type="entry name" value="G_PROTEIN_RECEP_F3_4"/>
    <property type="match status" value="1"/>
</dbReference>
<dbReference type="PRINTS" id="PR01535">
    <property type="entry name" value="VOMERONASL2R"/>
</dbReference>
<feature type="signal peptide" evidence="12">
    <location>
        <begin position="1"/>
        <end position="22"/>
    </location>
</feature>
<feature type="transmembrane region" description="Helical" evidence="11">
    <location>
        <begin position="736"/>
        <end position="759"/>
    </location>
</feature>
<evidence type="ECO:0000256" key="3">
    <source>
        <dbReference type="ARBA" id="ARBA00022692"/>
    </source>
</evidence>
<dbReference type="InterPro" id="IPR017978">
    <property type="entry name" value="GPCR_3_C"/>
</dbReference>
<dbReference type="Gene3D" id="2.10.50.30">
    <property type="entry name" value="GPCR, family 3, nine cysteines domain"/>
    <property type="match status" value="1"/>
</dbReference>
<organism evidence="14 15">
    <name type="scientific">Mus caroli</name>
    <name type="common">Ryukyu mouse</name>
    <name type="synonym">Ricefield mouse</name>
    <dbReference type="NCBI Taxonomy" id="10089"/>
    <lineage>
        <taxon>Eukaryota</taxon>
        <taxon>Metazoa</taxon>
        <taxon>Chordata</taxon>
        <taxon>Craniata</taxon>
        <taxon>Vertebrata</taxon>
        <taxon>Euteleostomi</taxon>
        <taxon>Mammalia</taxon>
        <taxon>Eutheria</taxon>
        <taxon>Euarchontoglires</taxon>
        <taxon>Glires</taxon>
        <taxon>Rodentia</taxon>
        <taxon>Myomorpha</taxon>
        <taxon>Muroidea</taxon>
        <taxon>Muridae</taxon>
        <taxon>Murinae</taxon>
        <taxon>Mus</taxon>
        <taxon>Mus</taxon>
    </lineage>
</organism>
<comment type="subcellular location">
    <subcellularLocation>
        <location evidence="1">Cell membrane</location>
        <topology evidence="1">Multi-pass membrane protein</topology>
    </subcellularLocation>
</comment>
<name>A0A6P5Q8J9_MUSCR</name>
<evidence type="ECO:0000313" key="15">
    <source>
        <dbReference type="RefSeq" id="XP_021023336.1"/>
    </source>
</evidence>